<keyword evidence="9" id="KW-0066">ATP synthesis</keyword>
<feature type="chain" id="PRO_5002731759" evidence="16">
    <location>
        <begin position="27"/>
        <end position="172"/>
    </location>
</feature>
<evidence type="ECO:0000256" key="10">
    <source>
        <dbReference type="ARBA" id="ARBA00025198"/>
    </source>
</evidence>
<evidence type="ECO:0000256" key="2">
    <source>
        <dbReference type="ARBA" id="ARBA00022448"/>
    </source>
</evidence>
<name>A8ZU96_DESOH</name>
<keyword evidence="7 13" id="KW-0406">Ion transport</keyword>
<evidence type="ECO:0000256" key="1">
    <source>
        <dbReference type="ARBA" id="ARBA00005513"/>
    </source>
</evidence>
<dbReference type="GO" id="GO:0045259">
    <property type="term" value="C:proton-transporting ATP synthase complex"/>
    <property type="evidence" value="ECO:0007669"/>
    <property type="project" value="UniProtKB-KW"/>
</dbReference>
<evidence type="ECO:0000256" key="4">
    <source>
        <dbReference type="ARBA" id="ARBA00022692"/>
    </source>
</evidence>
<evidence type="ECO:0000313" key="17">
    <source>
        <dbReference type="EMBL" id="ABW66408.1"/>
    </source>
</evidence>
<evidence type="ECO:0000256" key="6">
    <source>
        <dbReference type="ARBA" id="ARBA00022989"/>
    </source>
</evidence>
<keyword evidence="5 13" id="KW-0375">Hydrogen ion transport</keyword>
<dbReference type="Pfam" id="PF00430">
    <property type="entry name" value="ATP-synt_B"/>
    <property type="match status" value="1"/>
</dbReference>
<evidence type="ECO:0000256" key="13">
    <source>
        <dbReference type="RuleBase" id="RU003848"/>
    </source>
</evidence>
<dbReference type="PANTHER" id="PTHR33445">
    <property type="entry name" value="ATP SYNTHASE SUBUNIT B', CHLOROPLASTIC"/>
    <property type="match status" value="1"/>
</dbReference>
<gene>
    <name evidence="17" type="ordered locus">Dole_0598</name>
</gene>
<feature type="transmembrane region" description="Helical" evidence="15">
    <location>
        <begin position="39"/>
        <end position="57"/>
    </location>
</feature>
<feature type="coiled-coil region" evidence="14">
    <location>
        <begin position="64"/>
        <end position="91"/>
    </location>
</feature>
<dbReference type="GO" id="GO:0012505">
    <property type="term" value="C:endomembrane system"/>
    <property type="evidence" value="ECO:0007669"/>
    <property type="project" value="UniProtKB-SubCell"/>
</dbReference>
<accession>A8ZU96</accession>
<proteinExistence type="inferred from homology"/>
<keyword evidence="2 13" id="KW-0813">Transport</keyword>
<protein>
    <submittedName>
        <fullName evidence="17">H+transporting two-sector ATPase B/B' subunit</fullName>
    </submittedName>
</protein>
<evidence type="ECO:0000256" key="8">
    <source>
        <dbReference type="ARBA" id="ARBA00023136"/>
    </source>
</evidence>
<evidence type="ECO:0000256" key="15">
    <source>
        <dbReference type="SAM" id="Phobius"/>
    </source>
</evidence>
<evidence type="ECO:0000256" key="14">
    <source>
        <dbReference type="SAM" id="Coils"/>
    </source>
</evidence>
<dbReference type="GO" id="GO:0046961">
    <property type="term" value="F:proton-transporting ATPase activity, rotational mechanism"/>
    <property type="evidence" value="ECO:0007669"/>
    <property type="project" value="TreeGrafter"/>
</dbReference>
<evidence type="ECO:0000256" key="3">
    <source>
        <dbReference type="ARBA" id="ARBA00022547"/>
    </source>
</evidence>
<dbReference type="HOGENOM" id="CLU_079215_9_3_7"/>
<keyword evidence="6 15" id="KW-1133">Transmembrane helix</keyword>
<dbReference type="GO" id="GO:0015986">
    <property type="term" value="P:proton motive force-driven ATP synthesis"/>
    <property type="evidence" value="ECO:0007669"/>
    <property type="project" value="InterPro"/>
</dbReference>
<keyword evidence="14" id="KW-0175">Coiled coil</keyword>
<evidence type="ECO:0000313" key="18">
    <source>
        <dbReference type="Proteomes" id="UP000008561"/>
    </source>
</evidence>
<dbReference type="InterPro" id="IPR002146">
    <property type="entry name" value="ATP_synth_b/b'su_bac/chlpt"/>
</dbReference>
<evidence type="ECO:0000256" key="16">
    <source>
        <dbReference type="SAM" id="SignalP"/>
    </source>
</evidence>
<reference evidence="17 18" key="1">
    <citation type="submission" date="2007-10" db="EMBL/GenBank/DDBJ databases">
        <title>Complete sequence of Desulfococcus oleovorans Hxd3.</title>
        <authorList>
            <consortium name="US DOE Joint Genome Institute"/>
            <person name="Copeland A."/>
            <person name="Lucas S."/>
            <person name="Lapidus A."/>
            <person name="Barry K."/>
            <person name="Glavina del Rio T."/>
            <person name="Dalin E."/>
            <person name="Tice H."/>
            <person name="Pitluck S."/>
            <person name="Kiss H."/>
            <person name="Brettin T."/>
            <person name="Bruce D."/>
            <person name="Detter J.C."/>
            <person name="Han C."/>
            <person name="Schmutz J."/>
            <person name="Larimer F."/>
            <person name="Land M."/>
            <person name="Hauser L."/>
            <person name="Kyrpides N."/>
            <person name="Kim E."/>
            <person name="Wawrik B."/>
            <person name="Richardson P."/>
        </authorList>
    </citation>
    <scope>NUCLEOTIDE SEQUENCE [LARGE SCALE GENOMIC DNA]</scope>
    <source>
        <strain evidence="18">DSM 6200 / JCM 39069 / Hxd3</strain>
    </source>
</reference>
<dbReference type="AlphaFoldDB" id="A8ZU96"/>
<dbReference type="eggNOG" id="COG0711">
    <property type="taxonomic scope" value="Bacteria"/>
</dbReference>
<evidence type="ECO:0000256" key="12">
    <source>
        <dbReference type="ARBA" id="ARBA00037847"/>
    </source>
</evidence>
<evidence type="ECO:0000256" key="5">
    <source>
        <dbReference type="ARBA" id="ARBA00022781"/>
    </source>
</evidence>
<keyword evidence="3 13" id="KW-0138">CF(0)</keyword>
<evidence type="ECO:0000256" key="9">
    <source>
        <dbReference type="ARBA" id="ARBA00023310"/>
    </source>
</evidence>
<dbReference type="STRING" id="96561.Dole_0598"/>
<comment type="function">
    <text evidence="10">F(1)F(0) ATP synthase produces ATP from ADP in the presence of a proton or sodium gradient. F-type ATPases consist of two structural domains, F(1) containing the extramembraneous catalytic core and F(0) containing the membrane proton channel, linked together by a central stalk and a peripheral stalk. During catalysis, ATP synthesis in the catalytic domain of F(1) is coupled via a rotary mechanism of the central stalk subunits to proton translocation.</text>
</comment>
<dbReference type="Proteomes" id="UP000008561">
    <property type="component" value="Chromosome"/>
</dbReference>
<keyword evidence="16" id="KW-0732">Signal</keyword>
<dbReference type="PANTHER" id="PTHR33445:SF2">
    <property type="entry name" value="ATP SYNTHASE SUBUNIT B', CHLOROPLASTIC"/>
    <property type="match status" value="1"/>
</dbReference>
<feature type="signal peptide" evidence="16">
    <location>
        <begin position="1"/>
        <end position="26"/>
    </location>
</feature>
<dbReference type="KEGG" id="dol:Dole_0598"/>
<organism evidence="17 18">
    <name type="scientific">Desulfosudis oleivorans (strain DSM 6200 / JCM 39069 / Hxd3)</name>
    <name type="common">Desulfococcus oleovorans</name>
    <dbReference type="NCBI Taxonomy" id="96561"/>
    <lineage>
        <taxon>Bacteria</taxon>
        <taxon>Pseudomonadati</taxon>
        <taxon>Thermodesulfobacteriota</taxon>
        <taxon>Desulfobacteria</taxon>
        <taxon>Desulfobacterales</taxon>
        <taxon>Desulfosudaceae</taxon>
        <taxon>Desulfosudis</taxon>
    </lineage>
</organism>
<keyword evidence="8 15" id="KW-0472">Membrane</keyword>
<dbReference type="EMBL" id="CP000859">
    <property type="protein sequence ID" value="ABW66408.1"/>
    <property type="molecule type" value="Genomic_DNA"/>
</dbReference>
<keyword evidence="4 13" id="KW-0812">Transmembrane</keyword>
<dbReference type="InterPro" id="IPR050059">
    <property type="entry name" value="ATP_synthase_B_chain"/>
</dbReference>
<comment type="subcellular location">
    <subcellularLocation>
        <location evidence="12">Endomembrane system</location>
        <topology evidence="12">Single-pass membrane protein</topology>
    </subcellularLocation>
</comment>
<keyword evidence="18" id="KW-1185">Reference proteome</keyword>
<evidence type="ECO:0000256" key="7">
    <source>
        <dbReference type="ARBA" id="ARBA00023065"/>
    </source>
</evidence>
<comment type="similarity">
    <text evidence="1 13">Belongs to the ATPase B chain family.</text>
</comment>
<dbReference type="RefSeq" id="WP_012174027.1">
    <property type="nucleotide sequence ID" value="NC_009943.1"/>
</dbReference>
<evidence type="ECO:0000256" key="11">
    <source>
        <dbReference type="ARBA" id="ARBA00025614"/>
    </source>
</evidence>
<sequence>MRLDKKISAGAAMACGILLSARAASAEGGITVIPDGSVIWQMANFIVLVVVLNFVLYKPIRTVVARRKEKMEGLDNNIEAYTQDAADKERAFAEGIKKARTRGMDEKNALIEAAADEEKKIMEGIYQQSQMTLAQTREEITRDAARAAEALQREIDEFAAAIGSKILGRDVA</sequence>
<comment type="function">
    <text evidence="11">Component of the F(0) channel, it forms part of the peripheral stalk, linking F(1) to F(0). The b'-subunit is a diverged and duplicated form of b found in plants and photosynthetic bacteria.</text>
</comment>